<keyword evidence="3" id="KW-1185">Reference proteome</keyword>
<reference evidence="3" key="1">
    <citation type="journal article" date="2014" name="Stand. Genomic Sci.">
        <title>Genome sequence of the exopolysaccharide-producing Salipiger mucosus type strain (DSM 16094(T)), a moderately halophilic member of the Roseobacter clade.</title>
        <authorList>
            <person name="Riedel T."/>
            <person name="Spring S."/>
            <person name="Fiebig A."/>
            <person name="Petersen J."/>
            <person name="Kyrpides N.C."/>
            <person name="Goker M."/>
            <person name="Klenk H.P."/>
        </authorList>
    </citation>
    <scope>NUCLEOTIDE SEQUENCE [LARGE SCALE GENOMIC DNA]</scope>
    <source>
        <strain evidence="3">DSM 16094</strain>
    </source>
</reference>
<dbReference type="AlphaFoldDB" id="S9RVN3"/>
<comment type="caution">
    <text evidence="2">The sequence shown here is derived from an EMBL/GenBank/DDBJ whole genome shotgun (WGS) entry which is preliminary data.</text>
</comment>
<dbReference type="EMBL" id="APVH01000042">
    <property type="protein sequence ID" value="EPX78039.1"/>
    <property type="molecule type" value="Genomic_DNA"/>
</dbReference>
<dbReference type="Proteomes" id="UP000015347">
    <property type="component" value="Unassembled WGS sequence"/>
</dbReference>
<accession>S9RVN3</accession>
<name>S9RVN3_9RHOB</name>
<organism evidence="2 3">
    <name type="scientific">Salipiger mucosus DSM 16094</name>
    <dbReference type="NCBI Taxonomy" id="1123237"/>
    <lineage>
        <taxon>Bacteria</taxon>
        <taxon>Pseudomonadati</taxon>
        <taxon>Pseudomonadota</taxon>
        <taxon>Alphaproteobacteria</taxon>
        <taxon>Rhodobacterales</taxon>
        <taxon>Roseobacteraceae</taxon>
        <taxon>Salipiger</taxon>
    </lineage>
</organism>
<evidence type="ECO:0000256" key="1">
    <source>
        <dbReference type="SAM" id="MobiDB-lite"/>
    </source>
</evidence>
<sequence length="61" mass="6809">MKKLLEDQIQARETDGVPITQKLKVAGDPEPLPAVKPRKWSRSLSSCRRIAPEPKQNSIGD</sequence>
<dbReference type="RefSeq" id="WP_021120739.1">
    <property type="nucleotide sequence ID" value="NZ_KE557281.1"/>
</dbReference>
<dbReference type="HOGENOM" id="CLU_2920114_0_0_5"/>
<proteinExistence type="predicted"/>
<feature type="region of interest" description="Disordered" evidence="1">
    <location>
        <begin position="24"/>
        <end position="61"/>
    </location>
</feature>
<evidence type="ECO:0000313" key="3">
    <source>
        <dbReference type="Proteomes" id="UP000015347"/>
    </source>
</evidence>
<evidence type="ECO:0000313" key="2">
    <source>
        <dbReference type="EMBL" id="EPX78039.1"/>
    </source>
</evidence>
<protein>
    <submittedName>
        <fullName evidence="2">Uncharacterized protein</fullName>
    </submittedName>
</protein>
<gene>
    <name evidence="2" type="ORF">Salmuc_03361</name>
</gene>